<dbReference type="InterPro" id="IPR036188">
    <property type="entry name" value="FAD/NAD-bd_sf"/>
</dbReference>
<dbReference type="Proteomes" id="UP000185744">
    <property type="component" value="Unassembled WGS sequence"/>
</dbReference>
<reference evidence="2" key="1">
    <citation type="submission" date="2016-12" db="EMBL/GenBank/DDBJ databases">
        <title>Discovery of methanogenic haloarchaea.</title>
        <authorList>
            <person name="Sorokin D.Y."/>
            <person name="Makarova K.S."/>
            <person name="Abbas B."/>
            <person name="Ferrer M."/>
            <person name="Golyshin P.N."/>
        </authorList>
    </citation>
    <scope>NUCLEOTIDE SEQUENCE [LARGE SCALE GENOMIC DNA]</scope>
    <source>
        <strain evidence="2">HMET1</strain>
    </source>
</reference>
<keyword evidence="3" id="KW-1185">Reference proteome</keyword>
<dbReference type="STRING" id="1903181.BTN85_1562"/>
<sequence>MTLPSIFSRLFEWAGKDMEDYVEIEKVEPQWRSFFPDGAIIDLYSDLDRTIKANEEIDEDDGKQIRRFLDYSKKLYENVKDGYFEEGIDNRWELIKYYGPIRLLTSFDYFSTLNQGVERYIGKDHLQDMFDFFIKYVGSSPYDAPAILNLLPYIQIEYGLWYVPGGLYKLSEGLRQLLEDLDVEINLEAEVINLIEENGRIKGLKLKDGTEREGDIFVSNMEVIPAYKNLLDGNEGLVKKYEKKFEPACSGLVIHLGLDKEYSQLEHHNFFFSANPKEHFDSIYHDYELPKDPTIYLVATTKSDQTQAPEAHENIKVLPHIPHLGENDFSEEDYEKLRDRVLSKLEKMGLKDLRDHIVTEDIWTPEDIRDKYYSNEGAIYGVVSDRKKNLGFKAPKSSKIYNNLYFVGGSVNPGGGMPMVVLSGQQVKDMILSKERR</sequence>
<evidence type="ECO:0000256" key="1">
    <source>
        <dbReference type="ARBA" id="ARBA00023002"/>
    </source>
</evidence>
<dbReference type="InterPro" id="IPR014105">
    <property type="entry name" value="Carotenoid/retinoid_OxRdtase"/>
</dbReference>
<dbReference type="SUPFAM" id="SSF51905">
    <property type="entry name" value="FAD/NAD(P)-binding domain"/>
    <property type="match status" value="1"/>
</dbReference>
<proteinExistence type="predicted"/>
<protein>
    <submittedName>
        <fullName evidence="2">Phytoene dehydrogenase family enzyme</fullName>
    </submittedName>
</protein>
<dbReference type="AlphaFoldDB" id="A0A1Q6DXG7"/>
<dbReference type="PANTHER" id="PTHR43734">
    <property type="entry name" value="PHYTOENE DESATURASE"/>
    <property type="match status" value="1"/>
</dbReference>
<keyword evidence="1" id="KW-0560">Oxidoreductase</keyword>
<dbReference type="EMBL" id="MSDW01000001">
    <property type="protein sequence ID" value="OKY79056.1"/>
    <property type="molecule type" value="Genomic_DNA"/>
</dbReference>
<evidence type="ECO:0000313" key="3">
    <source>
        <dbReference type="Proteomes" id="UP000185744"/>
    </source>
</evidence>
<accession>A0A1Q6DXG7</accession>
<dbReference type="GO" id="GO:0016117">
    <property type="term" value="P:carotenoid biosynthetic process"/>
    <property type="evidence" value="ECO:0007669"/>
    <property type="project" value="InterPro"/>
</dbReference>
<dbReference type="NCBIfam" id="TIGR02734">
    <property type="entry name" value="crtI_fam"/>
    <property type="match status" value="1"/>
</dbReference>
<dbReference type="PANTHER" id="PTHR43734:SF7">
    <property type="entry name" value="4,4'-DIAPONEUROSPORENE OXYGENASE"/>
    <property type="match status" value="1"/>
</dbReference>
<dbReference type="InParanoid" id="A0A1Q6DXG7"/>
<dbReference type="GO" id="GO:0016491">
    <property type="term" value="F:oxidoreductase activity"/>
    <property type="evidence" value="ECO:0007669"/>
    <property type="project" value="UniProtKB-KW"/>
</dbReference>
<comment type="caution">
    <text evidence="2">The sequence shown here is derived from an EMBL/GenBank/DDBJ whole genome shotgun (WGS) entry which is preliminary data.</text>
</comment>
<organism evidence="2 3">
    <name type="scientific">Methanohalarchaeum thermophilum</name>
    <dbReference type="NCBI Taxonomy" id="1903181"/>
    <lineage>
        <taxon>Archaea</taxon>
        <taxon>Methanobacteriati</taxon>
        <taxon>Methanobacteriota</taxon>
        <taxon>Methanonatronarchaeia</taxon>
        <taxon>Methanonatronarchaeales</taxon>
        <taxon>Methanonatronarchaeaceae</taxon>
        <taxon>Candidatus Methanohalarchaeum</taxon>
    </lineage>
</organism>
<dbReference type="Gene3D" id="3.50.50.60">
    <property type="entry name" value="FAD/NAD(P)-binding domain"/>
    <property type="match status" value="1"/>
</dbReference>
<gene>
    <name evidence="2" type="ORF">BTN85_1562</name>
</gene>
<evidence type="ECO:0000313" key="2">
    <source>
        <dbReference type="EMBL" id="OKY79056.1"/>
    </source>
</evidence>
<name>A0A1Q6DXG7_METT1</name>